<evidence type="ECO:0000313" key="2">
    <source>
        <dbReference type="Proteomes" id="UP001499843"/>
    </source>
</evidence>
<gene>
    <name evidence="1" type="ORF">GCM10009850_003440</name>
</gene>
<protein>
    <recommendedName>
        <fullName evidence="3">Ribbon-helix-helix protein CopG domain-containing protein</fullName>
    </recommendedName>
</protein>
<name>A0ABN3C523_9ACTN</name>
<reference evidence="1 2" key="1">
    <citation type="journal article" date="2019" name="Int. J. Syst. Evol. Microbiol.">
        <title>The Global Catalogue of Microorganisms (GCM) 10K type strain sequencing project: providing services to taxonomists for standard genome sequencing and annotation.</title>
        <authorList>
            <consortium name="The Broad Institute Genomics Platform"/>
            <consortium name="The Broad Institute Genome Sequencing Center for Infectious Disease"/>
            <person name="Wu L."/>
            <person name="Ma J."/>
        </authorList>
    </citation>
    <scope>NUCLEOTIDE SEQUENCE [LARGE SCALE GENOMIC DNA]</scope>
    <source>
        <strain evidence="1 2">JCM 16114</strain>
    </source>
</reference>
<comment type="caution">
    <text evidence="1">The sequence shown here is derived from an EMBL/GenBank/DDBJ whole genome shotgun (WGS) entry which is preliminary data.</text>
</comment>
<dbReference type="EMBL" id="BAAAQX010000001">
    <property type="protein sequence ID" value="GAA2204410.1"/>
    <property type="molecule type" value="Genomic_DNA"/>
</dbReference>
<dbReference type="Gene3D" id="1.10.1220.10">
    <property type="entry name" value="Met repressor-like"/>
    <property type="match status" value="1"/>
</dbReference>
<evidence type="ECO:0008006" key="3">
    <source>
        <dbReference type="Google" id="ProtNLM"/>
    </source>
</evidence>
<keyword evidence="2" id="KW-1185">Reference proteome</keyword>
<dbReference type="InterPro" id="IPR013321">
    <property type="entry name" value="Arc_rbn_hlx_hlx"/>
</dbReference>
<dbReference type="InterPro" id="IPR010985">
    <property type="entry name" value="Ribbon_hlx_hlx"/>
</dbReference>
<evidence type="ECO:0000313" key="1">
    <source>
        <dbReference type="EMBL" id="GAA2204410.1"/>
    </source>
</evidence>
<sequence>MSSALPIMWNLRRSGWWVWDRVCRGRGGGGSGEKFLGGTHPPTRIPEVRSAEGEEEWTLRGGIAVIPPRVYAWGMAMTLRLSDEQTEALRKRAEAEGRSMQQIVLTAVEEYLARHSADEEVRRLGAKSRERWRTVLDRLGE</sequence>
<organism evidence="1 2">
    <name type="scientific">Nonomuraea monospora</name>
    <dbReference type="NCBI Taxonomy" id="568818"/>
    <lineage>
        <taxon>Bacteria</taxon>
        <taxon>Bacillati</taxon>
        <taxon>Actinomycetota</taxon>
        <taxon>Actinomycetes</taxon>
        <taxon>Streptosporangiales</taxon>
        <taxon>Streptosporangiaceae</taxon>
        <taxon>Nonomuraea</taxon>
    </lineage>
</organism>
<accession>A0ABN3C523</accession>
<dbReference type="SUPFAM" id="SSF47598">
    <property type="entry name" value="Ribbon-helix-helix"/>
    <property type="match status" value="1"/>
</dbReference>
<proteinExistence type="predicted"/>
<dbReference type="Proteomes" id="UP001499843">
    <property type="component" value="Unassembled WGS sequence"/>
</dbReference>